<dbReference type="CDD" id="cd01043">
    <property type="entry name" value="DPS"/>
    <property type="match status" value="1"/>
</dbReference>
<name>A0A1U9YQF6_9BACL</name>
<organism evidence="4 5">
    <name type="scientific">Paenibacillus larvae subsp. pulvifaciens</name>
    <dbReference type="NCBI Taxonomy" id="1477"/>
    <lineage>
        <taxon>Bacteria</taxon>
        <taxon>Bacillati</taxon>
        <taxon>Bacillota</taxon>
        <taxon>Bacilli</taxon>
        <taxon>Bacillales</taxon>
        <taxon>Paenibacillaceae</taxon>
        <taxon>Paenibacillus</taxon>
    </lineage>
</organism>
<feature type="domain" description="Ferritin/DPS" evidence="3">
    <location>
        <begin position="11"/>
        <end position="148"/>
    </location>
</feature>
<dbReference type="InterPro" id="IPR023188">
    <property type="entry name" value="DPS_DNA-bd_CS"/>
</dbReference>
<dbReference type="AlphaFoldDB" id="A0A1U9YQF6"/>
<dbReference type="PANTHER" id="PTHR42932:SF1">
    <property type="entry name" value="GENERAL STRESS PROTEIN 20U"/>
    <property type="match status" value="1"/>
</dbReference>
<dbReference type="SUPFAM" id="SSF47240">
    <property type="entry name" value="Ferritin-like"/>
    <property type="match status" value="1"/>
</dbReference>
<evidence type="ECO:0000313" key="4">
    <source>
        <dbReference type="EMBL" id="ARF69025.1"/>
    </source>
</evidence>
<accession>A0A1U9YQF6</accession>
<dbReference type="PRINTS" id="PR01346">
    <property type="entry name" value="HELNAPAPROT"/>
</dbReference>
<dbReference type="PIRSF" id="PIRSF005900">
    <property type="entry name" value="Dps"/>
    <property type="match status" value="1"/>
</dbReference>
<dbReference type="GO" id="GO:0008199">
    <property type="term" value="F:ferric iron binding"/>
    <property type="evidence" value="ECO:0007669"/>
    <property type="project" value="InterPro"/>
</dbReference>
<evidence type="ECO:0000256" key="2">
    <source>
        <dbReference type="RuleBase" id="RU003875"/>
    </source>
</evidence>
<dbReference type="GO" id="GO:0016722">
    <property type="term" value="F:oxidoreductase activity, acting on metal ions"/>
    <property type="evidence" value="ECO:0007669"/>
    <property type="project" value="InterPro"/>
</dbReference>
<dbReference type="EMBL" id="CP020557">
    <property type="protein sequence ID" value="ARF69025.1"/>
    <property type="molecule type" value="Genomic_DNA"/>
</dbReference>
<protein>
    <submittedName>
        <fullName evidence="4">DNA starvation/stationary phase protection protein</fullName>
    </submittedName>
</protein>
<comment type="similarity">
    <text evidence="1 2">Belongs to the Dps family.</text>
</comment>
<gene>
    <name evidence="4" type="ORF">B7C51_16250</name>
</gene>
<dbReference type="InterPro" id="IPR009078">
    <property type="entry name" value="Ferritin-like_SF"/>
</dbReference>
<dbReference type="RefSeq" id="WP_024093280.1">
    <property type="nucleotide sequence ID" value="NZ_CP019794.1"/>
</dbReference>
<dbReference type="Gene3D" id="1.20.1260.10">
    <property type="match status" value="1"/>
</dbReference>
<dbReference type="GeneID" id="64217657"/>
<dbReference type="InterPro" id="IPR012347">
    <property type="entry name" value="Ferritin-like"/>
</dbReference>
<evidence type="ECO:0000259" key="3">
    <source>
        <dbReference type="Pfam" id="PF00210"/>
    </source>
</evidence>
<dbReference type="PROSITE" id="PS00818">
    <property type="entry name" value="DPS_1"/>
    <property type="match status" value="1"/>
</dbReference>
<dbReference type="PROSITE" id="PS00819">
    <property type="entry name" value="DPS_2"/>
    <property type="match status" value="1"/>
</dbReference>
<dbReference type="Pfam" id="PF00210">
    <property type="entry name" value="Ferritin"/>
    <property type="match status" value="1"/>
</dbReference>
<dbReference type="Proteomes" id="UP000192727">
    <property type="component" value="Chromosome"/>
</dbReference>
<proteinExistence type="inferred from homology"/>
<dbReference type="PANTHER" id="PTHR42932">
    <property type="entry name" value="GENERAL STRESS PROTEIN 20U"/>
    <property type="match status" value="1"/>
</dbReference>
<reference evidence="4 5" key="1">
    <citation type="submission" date="2017-03" db="EMBL/GenBank/DDBJ databases">
        <title>Paenibacillus larvae genome sequencing.</title>
        <authorList>
            <person name="Dingman D.W."/>
        </authorList>
    </citation>
    <scope>NUCLEOTIDE SEQUENCE [LARGE SCALE GENOMIC DNA]</scope>
    <source>
        <strain evidence="4 5">SAG 10367</strain>
    </source>
</reference>
<dbReference type="InterPro" id="IPR002177">
    <property type="entry name" value="DPS_DNA-bd"/>
</dbReference>
<dbReference type="InterPro" id="IPR008331">
    <property type="entry name" value="Ferritin_DPS_dom"/>
</dbReference>
<evidence type="ECO:0000256" key="1">
    <source>
        <dbReference type="ARBA" id="ARBA00009497"/>
    </source>
</evidence>
<evidence type="ECO:0000313" key="5">
    <source>
        <dbReference type="Proteomes" id="UP000192727"/>
    </source>
</evidence>
<sequence>MATATASSVKQMLNKQLSNWSVLYVKLHHVHWYVTGHHFFDLHEKFEEYYDEANGYIDDLAERLLSIGGKPASTMKEYLELASVKEAGGNESPDEMVRIVIRDFETIIQESKAGMETAENEGDEGTSDMLLGIVSSLEKHCWMLKAYLA</sequence>